<dbReference type="InterPro" id="IPR041492">
    <property type="entry name" value="HAD_2"/>
</dbReference>
<keyword evidence="2" id="KW-1185">Reference proteome</keyword>
<proteinExistence type="predicted"/>
<dbReference type="InterPro" id="IPR023198">
    <property type="entry name" value="PGP-like_dom2"/>
</dbReference>
<dbReference type="GO" id="GO:0005829">
    <property type="term" value="C:cytosol"/>
    <property type="evidence" value="ECO:0007669"/>
    <property type="project" value="TreeGrafter"/>
</dbReference>
<dbReference type="GO" id="GO:0004713">
    <property type="term" value="F:protein tyrosine kinase activity"/>
    <property type="evidence" value="ECO:0007669"/>
    <property type="project" value="TreeGrafter"/>
</dbReference>
<dbReference type="NCBIfam" id="TIGR01549">
    <property type="entry name" value="HAD-SF-IA-v1"/>
    <property type="match status" value="1"/>
</dbReference>
<dbReference type="Proteomes" id="UP000184301">
    <property type="component" value="Unassembled WGS sequence"/>
</dbReference>
<dbReference type="InterPro" id="IPR050155">
    <property type="entry name" value="HAD-like_hydrolase_sf"/>
</dbReference>
<gene>
    <name evidence="1" type="ORF">SAMN02745243_01682</name>
</gene>
<dbReference type="InterPro" id="IPR023214">
    <property type="entry name" value="HAD_sf"/>
</dbReference>
<dbReference type="SFLD" id="SFLDG01129">
    <property type="entry name" value="C1.5:_HAD__Beta-PGM__Phosphata"/>
    <property type="match status" value="1"/>
</dbReference>
<dbReference type="RefSeq" id="WP_073108403.1">
    <property type="nucleotide sequence ID" value="NZ_FQZY01000021.1"/>
</dbReference>
<dbReference type="OrthoDB" id="9792518at2"/>
<organism evidence="1 2">
    <name type="scientific">Hespellia stercorisuis DSM 15480</name>
    <dbReference type="NCBI Taxonomy" id="1121950"/>
    <lineage>
        <taxon>Bacteria</taxon>
        <taxon>Bacillati</taxon>
        <taxon>Bacillota</taxon>
        <taxon>Clostridia</taxon>
        <taxon>Lachnospirales</taxon>
        <taxon>Lachnospiraceae</taxon>
        <taxon>Hespellia</taxon>
    </lineage>
</organism>
<dbReference type="CDD" id="cd04302">
    <property type="entry name" value="HAD_5NT"/>
    <property type="match status" value="1"/>
</dbReference>
<dbReference type="SFLD" id="SFLDG01135">
    <property type="entry name" value="C1.5.6:_HAD__Beta-PGM__Phospha"/>
    <property type="match status" value="1"/>
</dbReference>
<dbReference type="FunFam" id="3.40.50.1000:FF:000022">
    <property type="entry name" value="Phosphoglycolate phosphatase"/>
    <property type="match status" value="1"/>
</dbReference>
<reference evidence="1 2" key="1">
    <citation type="submission" date="2016-11" db="EMBL/GenBank/DDBJ databases">
        <authorList>
            <person name="Jaros S."/>
            <person name="Januszkiewicz K."/>
            <person name="Wedrychowicz H."/>
        </authorList>
    </citation>
    <scope>NUCLEOTIDE SEQUENCE [LARGE SCALE GENOMIC DNA]</scope>
    <source>
        <strain evidence="1 2">DSM 15480</strain>
    </source>
</reference>
<dbReference type="Pfam" id="PF13419">
    <property type="entry name" value="HAD_2"/>
    <property type="match status" value="1"/>
</dbReference>
<evidence type="ECO:0000313" key="1">
    <source>
        <dbReference type="EMBL" id="SHJ89876.1"/>
    </source>
</evidence>
<accession>A0A1M6N2J5</accession>
<dbReference type="SFLD" id="SFLDS00003">
    <property type="entry name" value="Haloacid_Dehalogenase"/>
    <property type="match status" value="1"/>
</dbReference>
<dbReference type="Gene3D" id="3.40.50.1000">
    <property type="entry name" value="HAD superfamily/HAD-like"/>
    <property type="match status" value="1"/>
</dbReference>
<protein>
    <submittedName>
        <fullName evidence="1">Phosphoglycolate phosphatase</fullName>
    </submittedName>
</protein>
<dbReference type="EMBL" id="FQZY01000021">
    <property type="protein sequence ID" value="SHJ89876.1"/>
    <property type="molecule type" value="Genomic_DNA"/>
</dbReference>
<dbReference type="AlphaFoldDB" id="A0A1M6N2J5"/>
<dbReference type="SUPFAM" id="SSF56784">
    <property type="entry name" value="HAD-like"/>
    <property type="match status" value="1"/>
</dbReference>
<dbReference type="InterPro" id="IPR006439">
    <property type="entry name" value="HAD-SF_hydro_IA"/>
</dbReference>
<dbReference type="PANTHER" id="PTHR43434:SF20">
    <property type="entry name" value="5'-NUCLEOTIDASE"/>
    <property type="match status" value="1"/>
</dbReference>
<dbReference type="STRING" id="1121950.SAMN02745243_01682"/>
<evidence type="ECO:0000313" key="2">
    <source>
        <dbReference type="Proteomes" id="UP000184301"/>
    </source>
</evidence>
<dbReference type="Gene3D" id="1.10.150.240">
    <property type="entry name" value="Putative phosphatase, domain 2"/>
    <property type="match status" value="1"/>
</dbReference>
<sequence length="214" mass="24232">MYQNILFDLDGTLTDSGPGIVNSIMYALQRFQIPVADRNELNKFIGPPLIQSFQKFYGFTEEKANQGVSYFREYYTERGIRENSLYPGIEDALIRLKDHQKHLFVATSKPEPYARQIIEYFHLDTYFDFVGGSTMDETRTAKADVIAYVLNRAGIRDSSTVLMIGDREHDIYGARSTHIASMGVLYGYGSLEELKKAGADYIAETAADIPKIIL</sequence>
<dbReference type="PANTHER" id="PTHR43434">
    <property type="entry name" value="PHOSPHOGLYCOLATE PHOSPHATASE"/>
    <property type="match status" value="1"/>
</dbReference>
<name>A0A1M6N2J5_9FIRM</name>
<dbReference type="InterPro" id="IPR036412">
    <property type="entry name" value="HAD-like_sf"/>
</dbReference>